<keyword evidence="3 5" id="KW-1133">Transmembrane helix</keyword>
<reference evidence="6 7" key="1">
    <citation type="submission" date="2020-08" db="EMBL/GenBank/DDBJ databases">
        <title>Genome sequence of Rhizobiales bacterium strain IZ6.</title>
        <authorList>
            <person name="Nakai R."/>
            <person name="Naganuma T."/>
        </authorList>
    </citation>
    <scope>NUCLEOTIDE SEQUENCE [LARGE SCALE GENOMIC DNA]</scope>
    <source>
        <strain evidence="6 7">IZ6</strain>
    </source>
</reference>
<organism evidence="6 7">
    <name type="scientific">Terrihabitans soli</name>
    <dbReference type="NCBI Taxonomy" id="708113"/>
    <lineage>
        <taxon>Bacteria</taxon>
        <taxon>Pseudomonadati</taxon>
        <taxon>Pseudomonadota</taxon>
        <taxon>Alphaproteobacteria</taxon>
        <taxon>Hyphomicrobiales</taxon>
        <taxon>Terrihabitans</taxon>
    </lineage>
</organism>
<sequence length="155" mass="16395">MMPLQTRSAALLVALGATAALGAALYFQYALGYAPCHLCLLQRWAYYIGIPLALVAAVTNCRKLLLLIALIFAANAAFGLYHAGIEWKFWAGPASCGEGAATLGGGNLIQDLQTQRIVPCDQASWRFLGFSFAGWSMVICAGLAAISLIGARKKA</sequence>
<dbReference type="Proteomes" id="UP000515317">
    <property type="component" value="Chromosome"/>
</dbReference>
<dbReference type="InterPro" id="IPR023380">
    <property type="entry name" value="DsbB-like_sf"/>
</dbReference>
<dbReference type="Gene3D" id="1.20.1550.10">
    <property type="entry name" value="DsbB-like"/>
    <property type="match status" value="1"/>
</dbReference>
<name>A0A6S6QN82_9HYPH</name>
<evidence type="ECO:0000313" key="7">
    <source>
        <dbReference type="Proteomes" id="UP000515317"/>
    </source>
</evidence>
<evidence type="ECO:0000256" key="3">
    <source>
        <dbReference type="ARBA" id="ARBA00022989"/>
    </source>
</evidence>
<protein>
    <submittedName>
        <fullName evidence="6">Disulfide bond formation protein B</fullName>
    </submittedName>
</protein>
<evidence type="ECO:0000256" key="2">
    <source>
        <dbReference type="ARBA" id="ARBA00022692"/>
    </source>
</evidence>
<keyword evidence="2 5" id="KW-0812">Transmembrane</keyword>
<dbReference type="PIRSF" id="PIRSF033913">
    <property type="entry name" value="S-S_format_DsbB"/>
    <property type="match status" value="1"/>
</dbReference>
<dbReference type="KEGG" id="tso:IZ6_01120"/>
<dbReference type="GO" id="GO:0015035">
    <property type="term" value="F:protein-disulfide reductase activity"/>
    <property type="evidence" value="ECO:0007669"/>
    <property type="project" value="InterPro"/>
</dbReference>
<evidence type="ECO:0000256" key="1">
    <source>
        <dbReference type="ARBA" id="ARBA00004141"/>
    </source>
</evidence>
<evidence type="ECO:0000256" key="5">
    <source>
        <dbReference type="SAM" id="Phobius"/>
    </source>
</evidence>
<keyword evidence="7" id="KW-1185">Reference proteome</keyword>
<evidence type="ECO:0000256" key="4">
    <source>
        <dbReference type="ARBA" id="ARBA00023136"/>
    </source>
</evidence>
<gene>
    <name evidence="6" type="ORF">IZ6_01120</name>
</gene>
<accession>A0A6S6QN82</accession>
<dbReference type="SUPFAM" id="SSF158442">
    <property type="entry name" value="DsbB-like"/>
    <property type="match status" value="1"/>
</dbReference>
<dbReference type="EMBL" id="AP023361">
    <property type="protein sequence ID" value="BCJ89377.1"/>
    <property type="molecule type" value="Genomic_DNA"/>
</dbReference>
<dbReference type="InterPro" id="IPR003752">
    <property type="entry name" value="DiS_bond_form_DsbB/BdbC"/>
</dbReference>
<dbReference type="RefSeq" id="WP_222876094.1">
    <property type="nucleotide sequence ID" value="NZ_AP023361.1"/>
</dbReference>
<proteinExistence type="predicted"/>
<feature type="transmembrane region" description="Helical" evidence="5">
    <location>
        <begin position="40"/>
        <end position="57"/>
    </location>
</feature>
<dbReference type="AlphaFoldDB" id="A0A6S6QN82"/>
<comment type="subcellular location">
    <subcellularLocation>
        <location evidence="1">Membrane</location>
        <topology evidence="1">Multi-pass membrane protein</topology>
    </subcellularLocation>
</comment>
<dbReference type="GO" id="GO:0006457">
    <property type="term" value="P:protein folding"/>
    <property type="evidence" value="ECO:0007669"/>
    <property type="project" value="InterPro"/>
</dbReference>
<feature type="transmembrane region" description="Helical" evidence="5">
    <location>
        <begin position="132"/>
        <end position="151"/>
    </location>
</feature>
<dbReference type="GO" id="GO:0016020">
    <property type="term" value="C:membrane"/>
    <property type="evidence" value="ECO:0007669"/>
    <property type="project" value="UniProtKB-SubCell"/>
</dbReference>
<dbReference type="Pfam" id="PF02600">
    <property type="entry name" value="DsbB"/>
    <property type="match status" value="1"/>
</dbReference>
<feature type="transmembrane region" description="Helical" evidence="5">
    <location>
        <begin position="64"/>
        <end position="83"/>
    </location>
</feature>
<keyword evidence="4 5" id="KW-0472">Membrane</keyword>
<evidence type="ECO:0000313" key="6">
    <source>
        <dbReference type="EMBL" id="BCJ89377.1"/>
    </source>
</evidence>
<dbReference type="InterPro" id="IPR024199">
    <property type="entry name" value="Uncharacterised_DsbB"/>
</dbReference>